<evidence type="ECO:0000256" key="1">
    <source>
        <dbReference type="SAM" id="MobiDB-lite"/>
    </source>
</evidence>
<keyword evidence="3" id="KW-1185">Reference proteome</keyword>
<protein>
    <submittedName>
        <fullName evidence="2">Uncharacterized protein</fullName>
    </submittedName>
</protein>
<evidence type="ECO:0000313" key="3">
    <source>
        <dbReference type="Proteomes" id="UP000325780"/>
    </source>
</evidence>
<reference evidence="2 3" key="1">
    <citation type="submission" date="2019-04" db="EMBL/GenBank/DDBJ databases">
        <title>Friends and foes A comparative genomics study of 23 Aspergillus species from section Flavi.</title>
        <authorList>
            <consortium name="DOE Joint Genome Institute"/>
            <person name="Kjaerbolling I."/>
            <person name="Vesth T."/>
            <person name="Frisvad J.C."/>
            <person name="Nybo J.L."/>
            <person name="Theobald S."/>
            <person name="Kildgaard S."/>
            <person name="Isbrandt T."/>
            <person name="Kuo A."/>
            <person name="Sato A."/>
            <person name="Lyhne E.K."/>
            <person name="Kogle M.E."/>
            <person name="Wiebenga A."/>
            <person name="Kun R.S."/>
            <person name="Lubbers R.J."/>
            <person name="Makela M.R."/>
            <person name="Barry K."/>
            <person name="Chovatia M."/>
            <person name="Clum A."/>
            <person name="Daum C."/>
            <person name="Haridas S."/>
            <person name="He G."/>
            <person name="LaButti K."/>
            <person name="Lipzen A."/>
            <person name="Mondo S."/>
            <person name="Riley R."/>
            <person name="Salamov A."/>
            <person name="Simmons B.A."/>
            <person name="Magnuson J.K."/>
            <person name="Henrissat B."/>
            <person name="Mortensen U.H."/>
            <person name="Larsen T.O."/>
            <person name="Devries R.P."/>
            <person name="Grigoriev I.V."/>
            <person name="Machida M."/>
            <person name="Baker S.E."/>
            <person name="Andersen M.R."/>
        </authorList>
    </citation>
    <scope>NUCLEOTIDE SEQUENCE [LARGE SCALE GENOMIC DNA]</scope>
    <source>
        <strain evidence="2 3">IBT 18842</strain>
    </source>
</reference>
<feature type="region of interest" description="Disordered" evidence="1">
    <location>
        <begin position="1"/>
        <end position="52"/>
    </location>
</feature>
<dbReference type="AlphaFoldDB" id="A0A5N6U546"/>
<feature type="region of interest" description="Disordered" evidence="1">
    <location>
        <begin position="174"/>
        <end position="196"/>
    </location>
</feature>
<name>A0A5N6U546_ASPAV</name>
<dbReference type="EMBL" id="ML742036">
    <property type="protein sequence ID" value="KAE8153716.1"/>
    <property type="molecule type" value="Genomic_DNA"/>
</dbReference>
<organism evidence="2 3">
    <name type="scientific">Aspergillus avenaceus</name>
    <dbReference type="NCBI Taxonomy" id="36643"/>
    <lineage>
        <taxon>Eukaryota</taxon>
        <taxon>Fungi</taxon>
        <taxon>Dikarya</taxon>
        <taxon>Ascomycota</taxon>
        <taxon>Pezizomycotina</taxon>
        <taxon>Eurotiomycetes</taxon>
        <taxon>Eurotiomycetidae</taxon>
        <taxon>Eurotiales</taxon>
        <taxon>Aspergillaceae</taxon>
        <taxon>Aspergillus</taxon>
        <taxon>Aspergillus subgen. Circumdati</taxon>
    </lineage>
</organism>
<sequence>MGQGTQPRLNWSPTSRELENRTSRAGTRHRSRAPTSPPLQHARPGADVVKTQDHQDSRLVLLRPPPSLFPEAWLIIVDVEAVEATLRCLFIPGPGSGGGAGEAVGAVVAVMAGMGASEAGAVEADREGAEIEGGGTAGEAVAEDLGAAVIAAVATGEDREGVGADEGEAIEVGADEAGAGGEGAPFPMTGLWSSGN</sequence>
<feature type="compositionally biased region" description="Polar residues" evidence="1">
    <location>
        <begin position="1"/>
        <end position="15"/>
    </location>
</feature>
<evidence type="ECO:0000313" key="2">
    <source>
        <dbReference type="EMBL" id="KAE8153716.1"/>
    </source>
</evidence>
<gene>
    <name evidence="2" type="ORF">BDV25DRAFT_136655</name>
</gene>
<proteinExistence type="predicted"/>
<dbReference type="Proteomes" id="UP000325780">
    <property type="component" value="Unassembled WGS sequence"/>
</dbReference>
<accession>A0A5N6U546</accession>